<accession>A0A1B1T8Z8</accession>
<keyword evidence="1" id="KW-0805">Transcription regulation</keyword>
<reference evidence="5" key="2">
    <citation type="journal article" date="2015" name="ISME J.">
        <title>A new class of marine Euryarchaeota group II from the Mediterranean deep chlorophyll maximum.</title>
        <authorList>
            <person name="Martin-Cuadrado A.B."/>
            <person name="Garcia-Heredia I."/>
            <person name="Molto A.G."/>
            <person name="Lopez-Ubeda R."/>
            <person name="Kimes N."/>
            <person name="Lopez-Garcia P."/>
            <person name="Moreira D."/>
            <person name="Rodriguez-Valera F."/>
        </authorList>
    </citation>
    <scope>NUCLEOTIDE SEQUENCE</scope>
</reference>
<reference evidence="5" key="1">
    <citation type="submission" date="2014-11" db="EMBL/GenBank/DDBJ databases">
        <authorList>
            <person name="Zhu J."/>
            <person name="Qi W."/>
            <person name="Song R."/>
        </authorList>
    </citation>
    <scope>NUCLEOTIDE SEQUENCE</scope>
</reference>
<dbReference type="Pfam" id="PF01037">
    <property type="entry name" value="AsnC_trans_reg"/>
    <property type="match status" value="1"/>
</dbReference>
<dbReference type="AlphaFoldDB" id="A0A1B1T8Z8"/>
<organism evidence="5">
    <name type="scientific">uncultured Poseidoniia archaeon</name>
    <dbReference type="NCBI Taxonomy" id="1697135"/>
    <lineage>
        <taxon>Archaea</taxon>
        <taxon>Methanobacteriati</taxon>
        <taxon>Thermoplasmatota</taxon>
        <taxon>Candidatus Poseidoniia</taxon>
        <taxon>environmental samples</taxon>
    </lineage>
</organism>
<dbReference type="SMART" id="SM00344">
    <property type="entry name" value="HTH_ASNC"/>
    <property type="match status" value="1"/>
</dbReference>
<keyword evidence="3" id="KW-0804">Transcription</keyword>
<dbReference type="SUPFAM" id="SSF46785">
    <property type="entry name" value="Winged helix' DNA-binding domain"/>
    <property type="match status" value="1"/>
</dbReference>
<dbReference type="PROSITE" id="PS50956">
    <property type="entry name" value="HTH_ASNC_2"/>
    <property type="match status" value="1"/>
</dbReference>
<dbReference type="SUPFAM" id="SSF54909">
    <property type="entry name" value="Dimeric alpha+beta barrel"/>
    <property type="match status" value="1"/>
</dbReference>
<dbReference type="GO" id="GO:0043200">
    <property type="term" value="P:response to amino acid"/>
    <property type="evidence" value="ECO:0007669"/>
    <property type="project" value="TreeGrafter"/>
</dbReference>
<dbReference type="InterPro" id="IPR019888">
    <property type="entry name" value="Tscrpt_reg_AsnC-like"/>
</dbReference>
<dbReference type="Gene3D" id="3.30.70.920">
    <property type="match status" value="1"/>
</dbReference>
<dbReference type="PANTHER" id="PTHR30154:SF34">
    <property type="entry name" value="TRANSCRIPTIONAL REGULATOR AZLB"/>
    <property type="match status" value="1"/>
</dbReference>
<evidence type="ECO:0000313" key="5">
    <source>
        <dbReference type="EMBL" id="ANV78754.1"/>
    </source>
</evidence>
<dbReference type="InterPro" id="IPR036390">
    <property type="entry name" value="WH_DNA-bd_sf"/>
</dbReference>
<dbReference type="InterPro" id="IPR019887">
    <property type="entry name" value="Tscrpt_reg_AsnC/Lrp_C"/>
</dbReference>
<dbReference type="Pfam" id="PF13412">
    <property type="entry name" value="HTH_24"/>
    <property type="match status" value="1"/>
</dbReference>
<evidence type="ECO:0000256" key="3">
    <source>
        <dbReference type="ARBA" id="ARBA00023163"/>
    </source>
</evidence>
<sequence>MPFSNLDTKDSGILKMLNEDSRATTQAIADALNMPRVTVHDRIKRLQERGVIDKFSVEINRRELGWPLHGFILANWAGQREDIDRRFVAEEICKMPFVVGCHIVTGQWDFIVEVVAKDMANLGDSILDQLSEINGVGHTQTLVSFYSFDGVAKSLG</sequence>
<evidence type="ECO:0000256" key="1">
    <source>
        <dbReference type="ARBA" id="ARBA00023015"/>
    </source>
</evidence>
<dbReference type="PANTHER" id="PTHR30154">
    <property type="entry name" value="LEUCINE-RESPONSIVE REGULATORY PROTEIN"/>
    <property type="match status" value="1"/>
</dbReference>
<dbReference type="GO" id="GO:0043565">
    <property type="term" value="F:sequence-specific DNA binding"/>
    <property type="evidence" value="ECO:0007669"/>
    <property type="project" value="InterPro"/>
</dbReference>
<evidence type="ECO:0000259" key="4">
    <source>
        <dbReference type="PROSITE" id="PS50956"/>
    </source>
</evidence>
<evidence type="ECO:0000256" key="2">
    <source>
        <dbReference type="ARBA" id="ARBA00023125"/>
    </source>
</evidence>
<proteinExistence type="predicted"/>
<name>A0A1B1T8Z8_9ARCH</name>
<dbReference type="InterPro" id="IPR000485">
    <property type="entry name" value="AsnC-type_HTH_dom"/>
</dbReference>
<dbReference type="EMBL" id="KP211799">
    <property type="protein sequence ID" value="ANV78754.1"/>
    <property type="molecule type" value="Genomic_DNA"/>
</dbReference>
<feature type="domain" description="HTH asnC-type" evidence="4">
    <location>
        <begin position="6"/>
        <end position="67"/>
    </location>
</feature>
<keyword evidence="2" id="KW-0238">DNA-binding</keyword>
<dbReference type="PRINTS" id="PR00033">
    <property type="entry name" value="HTHASNC"/>
</dbReference>
<protein>
    <submittedName>
        <fullName evidence="5">Transcriptional regulator</fullName>
    </submittedName>
</protein>
<dbReference type="InterPro" id="IPR036388">
    <property type="entry name" value="WH-like_DNA-bd_sf"/>
</dbReference>
<dbReference type="GO" id="GO:0005829">
    <property type="term" value="C:cytosol"/>
    <property type="evidence" value="ECO:0007669"/>
    <property type="project" value="TreeGrafter"/>
</dbReference>
<dbReference type="Gene3D" id="1.10.10.10">
    <property type="entry name" value="Winged helix-like DNA-binding domain superfamily/Winged helix DNA-binding domain"/>
    <property type="match status" value="1"/>
</dbReference>
<dbReference type="InterPro" id="IPR011008">
    <property type="entry name" value="Dimeric_a/b-barrel"/>
</dbReference>